<dbReference type="PANTHER" id="PTHR41517:SF1">
    <property type="entry name" value="CUPIN"/>
    <property type="match status" value="1"/>
</dbReference>
<evidence type="ECO:0000313" key="5">
    <source>
        <dbReference type="EMBL" id="RVU02284.1"/>
    </source>
</evidence>
<protein>
    <recommendedName>
        <fullName evidence="3">Gentisate 1,2-dioxygenase</fullName>
        <ecNumber evidence="3">1.13.11.4</ecNumber>
    </recommendedName>
</protein>
<dbReference type="InterPro" id="IPR047183">
    <property type="entry name" value="GDO-like"/>
</dbReference>
<dbReference type="InterPro" id="IPR011051">
    <property type="entry name" value="RmlC_Cupin_sf"/>
</dbReference>
<evidence type="ECO:0000256" key="1">
    <source>
        <dbReference type="ARBA" id="ARBA00022964"/>
    </source>
</evidence>
<dbReference type="InterPro" id="IPR011960">
    <property type="entry name" value="Gentisate_dOase"/>
</dbReference>
<evidence type="ECO:0000256" key="3">
    <source>
        <dbReference type="NCBIfam" id="TIGR02272"/>
    </source>
</evidence>
<proteinExistence type="predicted"/>
<name>A0A3S2X042_9SPHN</name>
<reference evidence="5 6" key="1">
    <citation type="submission" date="2019-01" db="EMBL/GenBank/DDBJ databases">
        <authorList>
            <person name="Chen W.-M."/>
        </authorList>
    </citation>
    <scope>NUCLEOTIDE SEQUENCE [LARGE SCALE GENOMIC DNA]</scope>
    <source>
        <strain evidence="5 6">FSY-9</strain>
    </source>
</reference>
<dbReference type="EMBL" id="SACO01000022">
    <property type="protein sequence ID" value="RVU02284.1"/>
    <property type="molecule type" value="Genomic_DNA"/>
</dbReference>
<dbReference type="PANTHER" id="PTHR41517">
    <property type="entry name" value="1,2-DIOXYGENASE PROTEIN-RELATED"/>
    <property type="match status" value="1"/>
</dbReference>
<feature type="domain" description="Cupin type-2" evidence="4">
    <location>
        <begin position="102"/>
        <end position="169"/>
    </location>
</feature>
<dbReference type="InterPro" id="IPR013096">
    <property type="entry name" value="Cupin_2"/>
</dbReference>
<evidence type="ECO:0000256" key="2">
    <source>
        <dbReference type="ARBA" id="ARBA00023002"/>
    </source>
</evidence>
<dbReference type="InterPro" id="IPR014710">
    <property type="entry name" value="RmlC-like_jellyroll"/>
</dbReference>
<dbReference type="EC" id="1.13.11.4" evidence="3"/>
<dbReference type="Proteomes" id="UP000282837">
    <property type="component" value="Unassembled WGS sequence"/>
</dbReference>
<dbReference type="CDD" id="cd02216">
    <property type="entry name" value="cupin_GDO-like_N"/>
    <property type="match status" value="1"/>
</dbReference>
<accession>A0A3S2X042</accession>
<dbReference type="CDD" id="cd06992">
    <property type="entry name" value="cupin_GDO-like_C"/>
    <property type="match status" value="1"/>
</dbReference>
<comment type="caution">
    <text evidence="5">The sequence shown here is derived from an EMBL/GenBank/DDBJ whole genome shotgun (WGS) entry which is preliminary data.</text>
</comment>
<dbReference type="OrthoDB" id="285029at2"/>
<keyword evidence="1 5" id="KW-0223">Dioxygenase</keyword>
<dbReference type="SUPFAM" id="SSF51182">
    <property type="entry name" value="RmlC-like cupins"/>
    <property type="match status" value="1"/>
</dbReference>
<dbReference type="GO" id="GO:0047922">
    <property type="term" value="F:gentisate 1,2-dioxygenase activity"/>
    <property type="evidence" value="ECO:0007669"/>
    <property type="project" value="UniProtKB-UniRule"/>
</dbReference>
<evidence type="ECO:0000313" key="6">
    <source>
        <dbReference type="Proteomes" id="UP000282837"/>
    </source>
</evidence>
<organism evidence="5 6">
    <name type="scientific">Novosphingobium umbonatum</name>
    <dbReference type="NCBI Taxonomy" id="1908524"/>
    <lineage>
        <taxon>Bacteria</taxon>
        <taxon>Pseudomonadati</taxon>
        <taxon>Pseudomonadota</taxon>
        <taxon>Alphaproteobacteria</taxon>
        <taxon>Sphingomonadales</taxon>
        <taxon>Sphingomonadaceae</taxon>
        <taxon>Novosphingobium</taxon>
    </lineage>
</organism>
<sequence>MSETDGIVETVNLAAEEGRMGFYERARDAHLAPLWRVLHGLVTAEPKVTALPAHYAYAQVRPYLMEACDLIGTEEAERRVMVLENPGLPGQSKITPSLFCGLQIILPGEIAPAHKHVASALRFIVEGRDAYSAIAGEKTMMEVGDFVITPSMTWHDHGNESDGPMVWIDGLDMHMVNLFSASFRENYPGATHPTLKPQGGTMAEVGYNMVPDGYAHASQTSPIFNYPYRRTREALDRLARFREPDVCHGFRMNYINPLTGGSAMPTISTAMRLLPKGFVSAPYRSTAGTVFNVVEGSGTVRVGDQTYAVTAKDIFVVPSWFPVTFEAAQDMVLFSYSDQVVQEKLDFFREKRGND</sequence>
<dbReference type="AlphaFoldDB" id="A0A3S2X042"/>
<dbReference type="NCBIfam" id="TIGR02272">
    <property type="entry name" value="gentisate_1_2"/>
    <property type="match status" value="1"/>
</dbReference>
<dbReference type="Pfam" id="PF07883">
    <property type="entry name" value="Cupin_2"/>
    <property type="match status" value="1"/>
</dbReference>
<keyword evidence="2 5" id="KW-0560">Oxidoreductase</keyword>
<gene>
    <name evidence="5" type="primary">gtdA</name>
    <name evidence="5" type="ORF">EOE18_17375</name>
</gene>
<evidence type="ECO:0000259" key="4">
    <source>
        <dbReference type="Pfam" id="PF07883"/>
    </source>
</evidence>
<dbReference type="RefSeq" id="WP_127711877.1">
    <property type="nucleotide sequence ID" value="NZ_SACO01000022.1"/>
</dbReference>
<keyword evidence="6" id="KW-1185">Reference proteome</keyword>
<dbReference type="Gene3D" id="2.60.120.10">
    <property type="entry name" value="Jelly Rolls"/>
    <property type="match status" value="1"/>
</dbReference>